<proteinExistence type="predicted"/>
<sequence>MNENTTTKDTAEAVSVPALPVDDRSGDGYDWMEILTGTAWVVLPNWGSEGWDAGSWPYIILAVAKSKDDAGELFGYGQYVEGDTETHWFRSQTACHEAIIESVFWFWKSGQSDGPEDLPVVAAELPSRYRKPFFGCTDGRDTVE</sequence>
<name>A0A3A5M075_9MICC</name>
<dbReference type="Proteomes" id="UP000272560">
    <property type="component" value="Unassembled WGS sequence"/>
</dbReference>
<accession>A0A3A5M075</accession>
<comment type="caution">
    <text evidence="1">The sequence shown here is derived from an EMBL/GenBank/DDBJ whole genome shotgun (WGS) entry which is preliminary data.</text>
</comment>
<keyword evidence="2" id="KW-1185">Reference proteome</keyword>
<reference evidence="1 2" key="1">
    <citation type="submission" date="2018-09" db="EMBL/GenBank/DDBJ databases">
        <title>Novel species of Arthrobacter.</title>
        <authorList>
            <person name="Liu Q."/>
            <person name="Xin Y.-H."/>
        </authorList>
    </citation>
    <scope>NUCLEOTIDE SEQUENCE [LARGE SCALE GENOMIC DNA]</scope>
    <source>
        <strain evidence="1 2">Hz2</strain>
    </source>
</reference>
<gene>
    <name evidence="1" type="ORF">D6T63_15605</name>
</gene>
<dbReference type="RefSeq" id="WP_120149987.1">
    <property type="nucleotide sequence ID" value="NZ_QZVT01000010.1"/>
</dbReference>
<organism evidence="1 2">
    <name type="scientific">Arthrobacter cheniae</name>
    <dbReference type="NCBI Taxonomy" id="1258888"/>
    <lineage>
        <taxon>Bacteria</taxon>
        <taxon>Bacillati</taxon>
        <taxon>Actinomycetota</taxon>
        <taxon>Actinomycetes</taxon>
        <taxon>Micrococcales</taxon>
        <taxon>Micrococcaceae</taxon>
        <taxon>Arthrobacter</taxon>
    </lineage>
</organism>
<dbReference type="AlphaFoldDB" id="A0A3A5M075"/>
<evidence type="ECO:0000313" key="2">
    <source>
        <dbReference type="Proteomes" id="UP000272560"/>
    </source>
</evidence>
<evidence type="ECO:0000313" key="1">
    <source>
        <dbReference type="EMBL" id="RJT76897.1"/>
    </source>
</evidence>
<protein>
    <submittedName>
        <fullName evidence="1">Uncharacterized protein</fullName>
    </submittedName>
</protein>
<dbReference type="EMBL" id="QZVT01000010">
    <property type="protein sequence ID" value="RJT76897.1"/>
    <property type="molecule type" value="Genomic_DNA"/>
</dbReference>
<dbReference type="OrthoDB" id="4951822at2"/>